<evidence type="ECO:0000256" key="5">
    <source>
        <dbReference type="ARBA" id="ARBA00012155"/>
    </source>
</evidence>
<dbReference type="GO" id="GO:0030488">
    <property type="term" value="P:tRNA methylation"/>
    <property type="evidence" value="ECO:0007669"/>
    <property type="project" value="TreeGrafter"/>
</dbReference>
<dbReference type="Pfam" id="PF24681">
    <property type="entry name" value="Kelch_KLHDC2_KLHL20_DRC7"/>
    <property type="match status" value="1"/>
</dbReference>
<dbReference type="InterPro" id="IPR007213">
    <property type="entry name" value="Ppm1/Ppm2/Tcmp"/>
</dbReference>
<dbReference type="SUPFAM" id="SSF117281">
    <property type="entry name" value="Kelch motif"/>
    <property type="match status" value="1"/>
</dbReference>
<dbReference type="SUPFAM" id="SSF161111">
    <property type="entry name" value="Cation efflux protein transmembrane domain-like"/>
    <property type="match status" value="2"/>
</dbReference>
<evidence type="ECO:0000256" key="3">
    <source>
        <dbReference type="ARBA" id="ARBA00004797"/>
    </source>
</evidence>
<gene>
    <name evidence="20" type="ORF">EVOR1521_LOCUS31040</name>
</gene>
<protein>
    <recommendedName>
        <fullName evidence="7">tRNA wybutosine-synthesizing protein 4</fullName>
        <ecNumber evidence="6">2.1.1.290</ecNumber>
        <ecNumber evidence="5">2.3.1.231</ecNumber>
    </recommendedName>
    <alternativeName>
        <fullName evidence="16">tRNA(Phe) (7-(3-amino-3-(methoxycarbonyl)propyl)wyosine(37)-N)-methoxycarbonyltransferase</fullName>
    </alternativeName>
    <alternativeName>
        <fullName evidence="15">tRNA(Phe) (7-(3-amino-3-carboxypropyl)wyosine(37)-O)-methyltransferase</fullName>
    </alternativeName>
</protein>
<dbReference type="Pfam" id="PF01545">
    <property type="entry name" value="Cation_efflux"/>
    <property type="match status" value="1"/>
</dbReference>
<keyword evidence="9" id="KW-0808">Transferase</keyword>
<evidence type="ECO:0000256" key="7">
    <source>
        <dbReference type="ARBA" id="ARBA00018045"/>
    </source>
</evidence>
<dbReference type="GO" id="GO:0016020">
    <property type="term" value="C:membrane"/>
    <property type="evidence" value="ECO:0007669"/>
    <property type="project" value="UniProtKB-SubCell"/>
</dbReference>
<evidence type="ECO:0000256" key="8">
    <source>
        <dbReference type="ARBA" id="ARBA00022603"/>
    </source>
</evidence>
<evidence type="ECO:0000256" key="12">
    <source>
        <dbReference type="ARBA" id="ARBA00022694"/>
    </source>
</evidence>
<evidence type="ECO:0000259" key="19">
    <source>
        <dbReference type="Pfam" id="PF01545"/>
    </source>
</evidence>
<dbReference type="SUPFAM" id="SSF53335">
    <property type="entry name" value="S-adenosyl-L-methionine-dependent methyltransferases"/>
    <property type="match status" value="1"/>
</dbReference>
<comment type="similarity">
    <text evidence="4">Belongs to the methyltransferase superfamily. LCMT family.</text>
</comment>
<dbReference type="Proteomes" id="UP001178507">
    <property type="component" value="Unassembled WGS sequence"/>
</dbReference>
<dbReference type="Gene3D" id="3.40.50.150">
    <property type="entry name" value="Vaccinia Virus protein VP39"/>
    <property type="match status" value="1"/>
</dbReference>
<evidence type="ECO:0000256" key="17">
    <source>
        <dbReference type="ARBA" id="ARBA00049250"/>
    </source>
</evidence>
<keyword evidence="8" id="KW-0489">Methyltransferase</keyword>
<evidence type="ECO:0000256" key="13">
    <source>
        <dbReference type="ARBA" id="ARBA00022989"/>
    </source>
</evidence>
<evidence type="ECO:0000256" key="4">
    <source>
        <dbReference type="ARBA" id="ARBA00010703"/>
    </source>
</evidence>
<keyword evidence="13" id="KW-1133">Transmembrane helix</keyword>
<dbReference type="InterPro" id="IPR058533">
    <property type="entry name" value="Cation_efflux_TM"/>
</dbReference>
<dbReference type="EC" id="2.3.1.231" evidence="5"/>
<evidence type="ECO:0000256" key="18">
    <source>
        <dbReference type="SAM" id="MobiDB-lite"/>
    </source>
</evidence>
<evidence type="ECO:0000313" key="21">
    <source>
        <dbReference type="Proteomes" id="UP001178507"/>
    </source>
</evidence>
<evidence type="ECO:0000256" key="15">
    <source>
        <dbReference type="ARBA" id="ARBA00029750"/>
    </source>
</evidence>
<evidence type="ECO:0000256" key="6">
    <source>
        <dbReference type="ARBA" id="ARBA00012779"/>
    </source>
</evidence>
<comment type="pathway">
    <text evidence="3">tRNA modification; wybutosine-tRNA(Phe) biosynthesis.</text>
</comment>
<feature type="domain" description="Cation efflux protein transmembrane" evidence="19">
    <location>
        <begin position="592"/>
        <end position="685"/>
    </location>
</feature>
<comment type="catalytic activity">
    <reaction evidence="1">
        <text>7-[(3S)-3-amino-3-carboxypropyl]wyosine(37) in tRNA(Phe) + S-adenosyl-L-methionine = 7-[(3S)-(3-amino-3-methoxycarbonyl)propyl]wyosine(37) in tRNA(Phe) + S-adenosyl-L-homocysteine</text>
        <dbReference type="Rhea" id="RHEA:36903"/>
        <dbReference type="Rhea" id="RHEA-COMP:10379"/>
        <dbReference type="Rhea" id="RHEA-COMP:11844"/>
        <dbReference type="ChEBI" id="CHEBI:57856"/>
        <dbReference type="ChEBI" id="CHEBI:59789"/>
        <dbReference type="ChEBI" id="CHEBI:73543"/>
        <dbReference type="ChEBI" id="CHEBI:74275"/>
        <dbReference type="EC" id="2.1.1.290"/>
    </reaction>
</comment>
<evidence type="ECO:0000313" key="20">
    <source>
        <dbReference type="EMBL" id="CAJ1410111.1"/>
    </source>
</evidence>
<evidence type="ECO:0000256" key="14">
    <source>
        <dbReference type="ARBA" id="ARBA00023136"/>
    </source>
</evidence>
<dbReference type="PANTHER" id="PTHR46529:SF1">
    <property type="entry name" value="TRNA WYBUTOSINE-SYNTHESIZING PROTEIN 4"/>
    <property type="match status" value="1"/>
</dbReference>
<evidence type="ECO:0000256" key="16">
    <source>
        <dbReference type="ARBA" id="ARBA00030847"/>
    </source>
</evidence>
<dbReference type="EC" id="2.1.1.290" evidence="6"/>
<feature type="region of interest" description="Disordered" evidence="18">
    <location>
        <begin position="527"/>
        <end position="546"/>
    </location>
</feature>
<dbReference type="GO" id="GO:0008175">
    <property type="term" value="F:tRNA methyltransferase activity"/>
    <property type="evidence" value="ECO:0007669"/>
    <property type="project" value="TreeGrafter"/>
</dbReference>
<keyword evidence="10" id="KW-0949">S-adenosyl-L-methionine</keyword>
<keyword evidence="11" id="KW-0812">Transmembrane</keyword>
<evidence type="ECO:0000256" key="11">
    <source>
        <dbReference type="ARBA" id="ARBA00022692"/>
    </source>
</evidence>
<comment type="caution">
    <text evidence="20">The sequence shown here is derived from an EMBL/GenBank/DDBJ whole genome shotgun (WGS) entry which is preliminary data.</text>
</comment>
<comment type="catalytic activity">
    <reaction evidence="17">
        <text>7-[(3S)-(3-amino-3-methoxycarbonyl)propyl]wyosine(37) in tRNA(Phe) + S-adenosyl-L-methionine + CO2 = wybutosine(37) in tRNA(Phe) + S-adenosyl-L-homocysteine + 2 H(+)</text>
        <dbReference type="Rhea" id="RHEA:37119"/>
        <dbReference type="Rhea" id="RHEA-COMP:11844"/>
        <dbReference type="Rhea" id="RHEA-COMP:11847"/>
        <dbReference type="ChEBI" id="CHEBI:15378"/>
        <dbReference type="ChEBI" id="CHEBI:16526"/>
        <dbReference type="ChEBI" id="CHEBI:57856"/>
        <dbReference type="ChEBI" id="CHEBI:59789"/>
        <dbReference type="ChEBI" id="CHEBI:73544"/>
        <dbReference type="ChEBI" id="CHEBI:74275"/>
        <dbReference type="EC" id="2.3.1.231"/>
    </reaction>
</comment>
<proteinExistence type="inferred from homology"/>
<dbReference type="GO" id="GO:0031591">
    <property type="term" value="P:wybutosine biosynthetic process"/>
    <property type="evidence" value="ECO:0007669"/>
    <property type="project" value="TreeGrafter"/>
</dbReference>
<evidence type="ECO:0000256" key="10">
    <source>
        <dbReference type="ARBA" id="ARBA00022691"/>
    </source>
</evidence>
<evidence type="ECO:0000256" key="9">
    <source>
        <dbReference type="ARBA" id="ARBA00022679"/>
    </source>
</evidence>
<comment type="subcellular location">
    <subcellularLocation>
        <location evidence="2">Membrane</location>
        <topology evidence="2">Multi-pass membrane protein</topology>
    </subcellularLocation>
</comment>
<dbReference type="InterPro" id="IPR029063">
    <property type="entry name" value="SAM-dependent_MTases_sf"/>
</dbReference>
<dbReference type="PANTHER" id="PTHR46529">
    <property type="entry name" value="TRNA WYBUTOSINE-SYNTHESIZING PROTEIN 4"/>
    <property type="match status" value="1"/>
</dbReference>
<dbReference type="Gene3D" id="1.20.1510.10">
    <property type="entry name" value="Cation efflux protein transmembrane domain"/>
    <property type="match status" value="1"/>
</dbReference>
<dbReference type="InterPro" id="IPR015915">
    <property type="entry name" value="Kelch-typ_b-propeller"/>
</dbReference>
<evidence type="ECO:0000256" key="1">
    <source>
        <dbReference type="ARBA" id="ARBA00001806"/>
    </source>
</evidence>
<keyword evidence="14" id="KW-0472">Membrane</keyword>
<dbReference type="EMBL" id="CAUJNA010003805">
    <property type="protein sequence ID" value="CAJ1410111.1"/>
    <property type="molecule type" value="Genomic_DNA"/>
</dbReference>
<accession>A0AA36JQV4</accession>
<dbReference type="Gene3D" id="2.120.10.80">
    <property type="entry name" value="Kelch-type beta propeller"/>
    <property type="match status" value="1"/>
</dbReference>
<dbReference type="GO" id="GO:0008324">
    <property type="term" value="F:monoatomic cation transmembrane transporter activity"/>
    <property type="evidence" value="ECO:0007669"/>
    <property type="project" value="InterPro"/>
</dbReference>
<dbReference type="InterPro" id="IPR027469">
    <property type="entry name" value="Cation_efflux_TMD_sf"/>
</dbReference>
<name>A0AA36JQV4_9DINO</name>
<reference evidence="20" key="1">
    <citation type="submission" date="2023-08" db="EMBL/GenBank/DDBJ databases">
        <authorList>
            <person name="Chen Y."/>
            <person name="Shah S."/>
            <person name="Dougan E. K."/>
            <person name="Thang M."/>
            <person name="Chan C."/>
        </authorList>
    </citation>
    <scope>NUCLEOTIDE SEQUENCE</scope>
</reference>
<dbReference type="Pfam" id="PF04072">
    <property type="entry name" value="LCM"/>
    <property type="match status" value="1"/>
</dbReference>
<sequence>MQEVFLQSCVKPGEAFNVVALGAGFDTGALRRPWPEELRYFEVDFPAVLARKEALLRRNQAPKPAWLRSCGADLRQTSEVEASLKEAGANFSNPTLLIAEVVLAYMERHEGDALISWVAKSFPNCLFGMYEQQGPHDPFGRFMRRHFAQRQCPLRSLLENPDLESQRQRFRAFQRVDAADMMSVLAAESGHELGRARSLEPFDEYEELHLKCVHYFCLAAMSGSCAKAHWVWKDCPKPALAGSLPVHVIPHVGISRFGLAACYVDGHLVVCGGHGTQDVTVSDTHGRQASVMVRKLDLTDQTSSDFKAVGEHSAAMYCTATAVGSRVFLFGGRLGPQRPSAGLSVCKVGMSFQQVPQSCPWPPPRWRHSATQLVLGTTTGIFVLGGTGATVISLDHAWFLNTDTLTWQCLQIESPGGTPAARHSHAAALGPDGVLVCGGLDACETMLADAWTLQVVSDAAGSFKLSWHQSPSPLPQPRYGHSLHYYSGSFLVVGGIESRMCPAPICAWGKPFEITDAGQEDAREVATTESLNRRSSVATGASVQRQSRASRVQKSWILDEAQVDHLAAEDATQAGIQQQDALKIVKCTTRFATAMCVVIAFVKVSIYLATGAEVVRTSALDSLGDLMANMITLYTGYRMTNVDKKRYPVGQGKFQSIGCLVFSTLMFALMFGNALGNLESLVESKDDVGHAAVTRFFQQTEEVDDFKKWRDDLDCEEECVWKTDGDKIDNPLINYFKENGDSGEKAMAEEMEPKMTRGEIVSFSSEYENAAEQWAELKKQNFFLGICASYKCCLWLYCIFYAIPKSGSCVLVALATDKRNDFICTSFVIFSTFFAATFPNITEMAVSEEKVDPLVSLMLSVFIMYTWSELMVEHMTLLSQEAANDEFRDGVLKEVRMVVKADSPCTVDDSDVIVYVSGLGHTVEVTLTAKSDKTTVGEMGELAQLLRRRLMTLEDVERAIVMKAMPSKMNA</sequence>
<keyword evidence="12" id="KW-0819">tRNA processing</keyword>
<evidence type="ECO:0000256" key="2">
    <source>
        <dbReference type="ARBA" id="ARBA00004141"/>
    </source>
</evidence>
<dbReference type="AlphaFoldDB" id="A0AA36JQV4"/>
<organism evidence="20 21">
    <name type="scientific">Effrenium voratum</name>
    <dbReference type="NCBI Taxonomy" id="2562239"/>
    <lineage>
        <taxon>Eukaryota</taxon>
        <taxon>Sar</taxon>
        <taxon>Alveolata</taxon>
        <taxon>Dinophyceae</taxon>
        <taxon>Suessiales</taxon>
        <taxon>Symbiodiniaceae</taxon>
        <taxon>Effrenium</taxon>
    </lineage>
</organism>
<keyword evidence="21" id="KW-1185">Reference proteome</keyword>